<dbReference type="PANTHER" id="PTHR46093">
    <property type="entry name" value="ACYL-COA-BINDING DOMAIN-CONTAINING PROTEIN 5"/>
    <property type="match status" value="1"/>
</dbReference>
<gene>
    <name evidence="4" type="ORF">RirG_165710</name>
</gene>
<evidence type="ECO:0000256" key="1">
    <source>
        <dbReference type="ARBA" id="ARBA00022441"/>
    </source>
</evidence>
<feature type="compositionally biased region" description="Low complexity" evidence="3">
    <location>
        <begin position="322"/>
        <end position="333"/>
    </location>
</feature>
<keyword evidence="2" id="KW-0677">Repeat</keyword>
<dbReference type="PANTHER" id="PTHR46093:SF18">
    <property type="entry name" value="FIBRONECTIN TYPE-III DOMAIN-CONTAINING PROTEIN"/>
    <property type="match status" value="1"/>
</dbReference>
<comment type="caution">
    <text evidence="4">The sequence shown here is derived from an EMBL/GenBank/DDBJ whole genome shotgun (WGS) entry which is preliminary data.</text>
</comment>
<dbReference type="EMBL" id="JEMT01024923">
    <property type="protein sequence ID" value="EXX62040.1"/>
    <property type="molecule type" value="Genomic_DNA"/>
</dbReference>
<proteinExistence type="predicted"/>
<dbReference type="OrthoDB" id="10250130at2759"/>
<reference evidence="4 5" key="1">
    <citation type="submission" date="2014-02" db="EMBL/GenBank/DDBJ databases">
        <title>Single nucleus genome sequencing reveals high similarity among nuclei of an endomycorrhizal fungus.</title>
        <authorList>
            <person name="Lin K."/>
            <person name="Geurts R."/>
            <person name="Zhang Z."/>
            <person name="Limpens E."/>
            <person name="Saunders D.G."/>
            <person name="Mu D."/>
            <person name="Pang E."/>
            <person name="Cao H."/>
            <person name="Cha H."/>
            <person name="Lin T."/>
            <person name="Zhou Q."/>
            <person name="Shang Y."/>
            <person name="Li Y."/>
            <person name="Ivanov S."/>
            <person name="Sharma T."/>
            <person name="Velzen R.V."/>
            <person name="Ruijter N.D."/>
            <person name="Aanen D.K."/>
            <person name="Win J."/>
            <person name="Kamoun S."/>
            <person name="Bisseling T."/>
            <person name="Huang S."/>
        </authorList>
    </citation>
    <scope>NUCLEOTIDE SEQUENCE [LARGE SCALE GENOMIC DNA]</scope>
    <source>
        <strain evidence="5">DAOM197198w</strain>
    </source>
</reference>
<dbReference type="STRING" id="1432141.A0A015J5L9"/>
<evidence type="ECO:0000313" key="4">
    <source>
        <dbReference type="EMBL" id="EXX62040.1"/>
    </source>
</evidence>
<feature type="region of interest" description="Disordered" evidence="3">
    <location>
        <begin position="306"/>
        <end position="333"/>
    </location>
</feature>
<organism evidence="4 5">
    <name type="scientific">Rhizophagus irregularis (strain DAOM 197198w)</name>
    <name type="common">Glomus intraradices</name>
    <dbReference type="NCBI Taxonomy" id="1432141"/>
    <lineage>
        <taxon>Eukaryota</taxon>
        <taxon>Fungi</taxon>
        <taxon>Fungi incertae sedis</taxon>
        <taxon>Mucoromycota</taxon>
        <taxon>Glomeromycotina</taxon>
        <taxon>Glomeromycetes</taxon>
        <taxon>Glomerales</taxon>
        <taxon>Glomeraceae</taxon>
        <taxon>Rhizophagus</taxon>
    </lineage>
</organism>
<dbReference type="Gene3D" id="2.120.10.80">
    <property type="entry name" value="Kelch-type beta propeller"/>
    <property type="match status" value="1"/>
</dbReference>
<evidence type="ECO:0000256" key="3">
    <source>
        <dbReference type="SAM" id="MobiDB-lite"/>
    </source>
</evidence>
<dbReference type="SUPFAM" id="SSF117281">
    <property type="entry name" value="Kelch motif"/>
    <property type="match status" value="1"/>
</dbReference>
<dbReference type="InterPro" id="IPR015915">
    <property type="entry name" value="Kelch-typ_b-propeller"/>
</dbReference>
<dbReference type="Proteomes" id="UP000022910">
    <property type="component" value="Unassembled WGS sequence"/>
</dbReference>
<evidence type="ECO:0000313" key="5">
    <source>
        <dbReference type="Proteomes" id="UP000022910"/>
    </source>
</evidence>
<keyword evidence="1" id="KW-0880">Kelch repeat</keyword>
<name>A0A015J5L9_RHIIW</name>
<protein>
    <recommendedName>
        <fullName evidence="6">Galactose oxidase</fullName>
    </recommendedName>
</protein>
<dbReference type="Pfam" id="PF24681">
    <property type="entry name" value="Kelch_KLHDC2_KLHL20_DRC7"/>
    <property type="match status" value="1"/>
</dbReference>
<keyword evidence="5" id="KW-1185">Reference proteome</keyword>
<evidence type="ECO:0008006" key="6">
    <source>
        <dbReference type="Google" id="ProtNLM"/>
    </source>
</evidence>
<sequence length="473" mass="54195">MTEKDQLNFALTCSWLYRVFRIYHVGYALPKWHPINIIDDTIDNPVSPSNEDFSHEPTDIISHPIEGENVPNAPPAANYREGVLLNGKLYLMIFEESPICWILDFEVISLSWKRERVTFVEFESDDDNESSDNVEIKKLELVPEMETHYQPLRSTAAVAISSMIYFFGGESLTRESTRILYVLDPIKMVLKKVMGQRGDIPSARKMHSLNAIGTQCIALFGGRCLMNDSPREYDTKEFHIYDISTKIWTMYRDSYDHVPYARSLHSTIILDYNFYVYGGQQITSSTPESRIHDDDDLWCFTFNSSQQEDSTDEEQNTPEENSTSSKGSNGSRISSSFQQEKWQKIFSPRNNTSPVFSSGLGGEWHTTTGNNVGRRCGAAMFSVGKRVAVLGGFERDNWNRDDEKENTNPWELCKLYLPDRKRWDQVKITGFPEMECIAINLEHNGVFVMGRKRGDTEEQGITMGWIREGFSSG</sequence>
<accession>A0A015J5L9</accession>
<evidence type="ECO:0000256" key="2">
    <source>
        <dbReference type="ARBA" id="ARBA00022737"/>
    </source>
</evidence>
<dbReference type="HOGENOM" id="CLU_676444_0_0_1"/>
<dbReference type="AlphaFoldDB" id="A0A015J5L9"/>